<gene>
    <name evidence="12" type="ORF">AWB78_07824</name>
</gene>
<dbReference type="EMBL" id="FCOX02000097">
    <property type="protein sequence ID" value="SAL06005.1"/>
    <property type="molecule type" value="Genomic_DNA"/>
</dbReference>
<evidence type="ECO:0000256" key="8">
    <source>
        <dbReference type="ARBA" id="ARBA00023114"/>
    </source>
</evidence>
<feature type="domain" description="Porin" evidence="11">
    <location>
        <begin position="32"/>
        <end position="156"/>
    </location>
</feature>
<evidence type="ECO:0000256" key="3">
    <source>
        <dbReference type="ARBA" id="ARBA00022448"/>
    </source>
</evidence>
<keyword evidence="5" id="KW-0812">Transmembrane</keyword>
<evidence type="ECO:0000256" key="7">
    <source>
        <dbReference type="ARBA" id="ARBA00023065"/>
    </source>
</evidence>
<reference evidence="12" key="1">
    <citation type="submission" date="2016-01" db="EMBL/GenBank/DDBJ databases">
        <authorList>
            <person name="Peeters C."/>
        </authorList>
    </citation>
    <scope>NUCLEOTIDE SEQUENCE</scope>
    <source>
        <strain evidence="12">LMG 29321</strain>
    </source>
</reference>
<dbReference type="GO" id="GO:0015288">
    <property type="term" value="F:porin activity"/>
    <property type="evidence" value="ECO:0007669"/>
    <property type="project" value="UniProtKB-KW"/>
</dbReference>
<dbReference type="PANTHER" id="PTHR34501:SF9">
    <property type="entry name" value="MAJOR OUTER MEMBRANE PROTEIN P.IA"/>
    <property type="match status" value="1"/>
</dbReference>
<comment type="caution">
    <text evidence="12">The sequence shown here is derived from an EMBL/GenBank/DDBJ whole genome shotgun (WGS) entry which is preliminary data.</text>
</comment>
<keyword evidence="10" id="KW-0998">Cell outer membrane</keyword>
<name>A0A158EGL4_9BURK</name>
<dbReference type="InterPro" id="IPR050298">
    <property type="entry name" value="Gram-neg_bact_OMP"/>
</dbReference>
<dbReference type="GO" id="GO:0046930">
    <property type="term" value="C:pore complex"/>
    <property type="evidence" value="ECO:0007669"/>
    <property type="project" value="UniProtKB-KW"/>
</dbReference>
<dbReference type="InterPro" id="IPR002299">
    <property type="entry name" value="Porin_Neis"/>
</dbReference>
<dbReference type="Pfam" id="PF13609">
    <property type="entry name" value="Porin_4"/>
    <property type="match status" value="1"/>
</dbReference>
<evidence type="ECO:0000313" key="13">
    <source>
        <dbReference type="Proteomes" id="UP000071859"/>
    </source>
</evidence>
<dbReference type="SUPFAM" id="SSF56935">
    <property type="entry name" value="Porins"/>
    <property type="match status" value="1"/>
</dbReference>
<evidence type="ECO:0000256" key="6">
    <source>
        <dbReference type="ARBA" id="ARBA00022729"/>
    </source>
</evidence>
<dbReference type="PRINTS" id="PR00182">
    <property type="entry name" value="ECOLNEIPORIN"/>
</dbReference>
<evidence type="ECO:0000259" key="11">
    <source>
        <dbReference type="Pfam" id="PF13609"/>
    </source>
</evidence>
<evidence type="ECO:0000256" key="1">
    <source>
        <dbReference type="ARBA" id="ARBA00004571"/>
    </source>
</evidence>
<protein>
    <submittedName>
        <fullName evidence="12">Porin</fullName>
    </submittedName>
</protein>
<dbReference type="GO" id="GO:0034220">
    <property type="term" value="P:monoatomic ion transmembrane transport"/>
    <property type="evidence" value="ECO:0007669"/>
    <property type="project" value="InterPro"/>
</dbReference>
<comment type="subcellular location">
    <subcellularLocation>
        <location evidence="1">Cell outer membrane</location>
        <topology evidence="1">Multi-pass membrane protein</topology>
    </subcellularLocation>
</comment>
<evidence type="ECO:0000256" key="2">
    <source>
        <dbReference type="ARBA" id="ARBA00011233"/>
    </source>
</evidence>
<dbReference type="Proteomes" id="UP000071859">
    <property type="component" value="Unassembled WGS sequence"/>
</dbReference>
<evidence type="ECO:0000256" key="4">
    <source>
        <dbReference type="ARBA" id="ARBA00022452"/>
    </source>
</evidence>
<keyword evidence="8" id="KW-0626">Porin</keyword>
<proteinExistence type="predicted"/>
<accession>A0A158EGL4</accession>
<evidence type="ECO:0000256" key="9">
    <source>
        <dbReference type="ARBA" id="ARBA00023136"/>
    </source>
</evidence>
<evidence type="ECO:0000256" key="10">
    <source>
        <dbReference type="ARBA" id="ARBA00023237"/>
    </source>
</evidence>
<dbReference type="InterPro" id="IPR023614">
    <property type="entry name" value="Porin_dom_sf"/>
</dbReference>
<sequence length="159" mass="16951">MRGFQDNPADRFDGQPLVICGAGASLCFWSLSGSRWGVKGQEDLGGGMKAIFQLENGFDPGTGRLNQGGREFGRQAYVGLSGNQWGTVTLGRQYDPSVYMVQGITADNYWGAIVATPGDVDNYDNSLRVSNAVKYVSPNFAGFQVEGLYGFSNLAGATG</sequence>
<keyword evidence="3" id="KW-0813">Transport</keyword>
<dbReference type="GO" id="GO:0009279">
    <property type="term" value="C:cell outer membrane"/>
    <property type="evidence" value="ECO:0007669"/>
    <property type="project" value="UniProtKB-SubCell"/>
</dbReference>
<comment type="subunit">
    <text evidence="2">Homotrimer.</text>
</comment>
<keyword evidence="4" id="KW-1134">Transmembrane beta strand</keyword>
<keyword evidence="13" id="KW-1185">Reference proteome</keyword>
<keyword evidence="6" id="KW-0732">Signal</keyword>
<evidence type="ECO:0000256" key="5">
    <source>
        <dbReference type="ARBA" id="ARBA00022692"/>
    </source>
</evidence>
<dbReference type="InterPro" id="IPR001702">
    <property type="entry name" value="Porin_Gram-ve"/>
</dbReference>
<organism evidence="12 13">
    <name type="scientific">Caballeronia calidae</name>
    <dbReference type="NCBI Taxonomy" id="1777139"/>
    <lineage>
        <taxon>Bacteria</taxon>
        <taxon>Pseudomonadati</taxon>
        <taxon>Pseudomonadota</taxon>
        <taxon>Betaproteobacteria</taxon>
        <taxon>Burkholderiales</taxon>
        <taxon>Burkholderiaceae</taxon>
        <taxon>Caballeronia</taxon>
    </lineage>
</organism>
<dbReference type="CDD" id="cd00342">
    <property type="entry name" value="gram_neg_porins"/>
    <property type="match status" value="1"/>
</dbReference>
<dbReference type="PANTHER" id="PTHR34501">
    <property type="entry name" value="PROTEIN YDDL-RELATED"/>
    <property type="match status" value="1"/>
</dbReference>
<dbReference type="Gene3D" id="2.40.160.10">
    <property type="entry name" value="Porin"/>
    <property type="match status" value="1"/>
</dbReference>
<dbReference type="InterPro" id="IPR033900">
    <property type="entry name" value="Gram_neg_porin_domain"/>
</dbReference>
<keyword evidence="7" id="KW-0406">Ion transport</keyword>
<dbReference type="PRINTS" id="PR00184">
    <property type="entry name" value="NEISSPPORIN"/>
</dbReference>
<evidence type="ECO:0000313" key="12">
    <source>
        <dbReference type="EMBL" id="SAL06005.1"/>
    </source>
</evidence>
<keyword evidence="9" id="KW-0472">Membrane</keyword>
<dbReference type="AlphaFoldDB" id="A0A158EGL4"/>